<feature type="compositionally biased region" description="Polar residues" evidence="7">
    <location>
        <begin position="190"/>
        <end position="199"/>
    </location>
</feature>
<dbReference type="GeneTree" id="ENSGT00940000161147"/>
<reference evidence="9" key="2">
    <citation type="submission" date="2025-08" db="UniProtKB">
        <authorList>
            <consortium name="Ensembl"/>
        </authorList>
    </citation>
    <scope>IDENTIFICATION</scope>
</reference>
<evidence type="ECO:0000256" key="4">
    <source>
        <dbReference type="ARBA" id="ARBA00023242"/>
    </source>
</evidence>
<dbReference type="GO" id="GO:0000981">
    <property type="term" value="F:DNA-binding transcription factor activity, RNA polymerase II-specific"/>
    <property type="evidence" value="ECO:0007669"/>
    <property type="project" value="InterPro"/>
</dbReference>
<evidence type="ECO:0000259" key="8">
    <source>
        <dbReference type="PROSITE" id="PS50071"/>
    </source>
</evidence>
<evidence type="ECO:0000256" key="6">
    <source>
        <dbReference type="RuleBase" id="RU000682"/>
    </source>
</evidence>
<reference evidence="9" key="3">
    <citation type="submission" date="2025-09" db="UniProtKB">
        <authorList>
            <consortium name="Ensembl"/>
        </authorList>
    </citation>
    <scope>IDENTIFICATION</scope>
</reference>
<dbReference type="FunFam" id="1.10.10.60:FF:000207">
    <property type="entry name" value="paired mesoderm homeobox protein 2A"/>
    <property type="match status" value="1"/>
</dbReference>
<protein>
    <submittedName>
        <fullName evidence="9">Paired like homeobox 2A</fullName>
    </submittedName>
</protein>
<dbReference type="GO" id="GO:0003358">
    <property type="term" value="P:noradrenergic neuron development"/>
    <property type="evidence" value="ECO:0007669"/>
    <property type="project" value="Ensembl"/>
</dbReference>
<proteinExistence type="predicted"/>
<dbReference type="GeneID" id="102361037"/>
<sequence length="285" mass="30681">MYKMDYSYLNSYDSCMAAMEASAYADFSSCSQTNTFQYNPIRTSFGANPGCPPLTPTNCTLGALRDHQPSPYTTVPYKFFSDPAGLNEKRKQRRIRTTFTSSQLKELERVFAETHYPDIYTREELALKIDLTEARVQVWFQNRRAKFRKQERAANAKGNGSGGGGANGGQAGKKSDPRSSSEDDESKESNCSPTPDSTASLPGSSSLSSPGSSLSPSPGTGPGIGPNSLAQALKAPAWPGVTANAGANPNDLLKAWQPAESMPGPFAGVLSSFHRKPNTLKTNLF</sequence>
<dbReference type="PROSITE" id="PS00027">
    <property type="entry name" value="HOMEOBOX_1"/>
    <property type="match status" value="1"/>
</dbReference>
<dbReference type="GO" id="GO:0045944">
    <property type="term" value="P:positive regulation of transcription by RNA polymerase II"/>
    <property type="evidence" value="ECO:0007669"/>
    <property type="project" value="UniProtKB-ARBA"/>
</dbReference>
<evidence type="ECO:0000256" key="3">
    <source>
        <dbReference type="ARBA" id="ARBA00023155"/>
    </source>
</evidence>
<dbReference type="SMART" id="SM00389">
    <property type="entry name" value="HOX"/>
    <property type="match status" value="1"/>
</dbReference>
<dbReference type="GO" id="GO:0021703">
    <property type="term" value="P:locus ceruleus development"/>
    <property type="evidence" value="ECO:0007669"/>
    <property type="project" value="Ensembl"/>
</dbReference>
<dbReference type="CDD" id="cd00086">
    <property type="entry name" value="homeodomain"/>
    <property type="match status" value="1"/>
</dbReference>
<feature type="region of interest" description="Disordered" evidence="7">
    <location>
        <begin position="148"/>
        <end position="231"/>
    </location>
</feature>
<organism evidence="9 10">
    <name type="scientific">Latimeria chalumnae</name>
    <name type="common">Coelacanth</name>
    <dbReference type="NCBI Taxonomy" id="7897"/>
    <lineage>
        <taxon>Eukaryota</taxon>
        <taxon>Metazoa</taxon>
        <taxon>Chordata</taxon>
        <taxon>Craniata</taxon>
        <taxon>Vertebrata</taxon>
        <taxon>Euteleostomi</taxon>
        <taxon>Coelacanthiformes</taxon>
        <taxon>Coelacanthidae</taxon>
        <taxon>Latimeria</taxon>
    </lineage>
</organism>
<evidence type="ECO:0000313" key="9">
    <source>
        <dbReference type="Ensembl" id="ENSLACP00000008444.1"/>
    </source>
</evidence>
<dbReference type="CTD" id="401"/>
<gene>
    <name evidence="9" type="primary">PHOX2A</name>
</gene>
<dbReference type="Pfam" id="PF00046">
    <property type="entry name" value="Homeodomain"/>
    <property type="match status" value="1"/>
</dbReference>
<dbReference type="GO" id="GO:0005634">
    <property type="term" value="C:nucleus"/>
    <property type="evidence" value="ECO:0007669"/>
    <property type="project" value="UniProtKB-SubCell"/>
</dbReference>
<accession>H3AFM3</accession>
<dbReference type="eggNOG" id="KOG0484">
    <property type="taxonomic scope" value="Eukaryota"/>
</dbReference>
<dbReference type="RefSeq" id="XP_006008685.1">
    <property type="nucleotide sequence ID" value="XM_006008623.1"/>
</dbReference>
<dbReference type="OrthoDB" id="6159439at2759"/>
<evidence type="ECO:0000256" key="5">
    <source>
        <dbReference type="PROSITE-ProRule" id="PRU00108"/>
    </source>
</evidence>
<dbReference type="PANTHER" id="PTHR24329">
    <property type="entry name" value="HOMEOBOX PROTEIN ARISTALESS"/>
    <property type="match status" value="1"/>
</dbReference>
<dbReference type="EMBL" id="AFYH01198066">
    <property type="status" value="NOT_ANNOTATED_CDS"/>
    <property type="molecule type" value="Genomic_DNA"/>
</dbReference>
<keyword evidence="3 5" id="KW-0371">Homeobox</keyword>
<dbReference type="PANTHER" id="PTHR24329:SF574">
    <property type="entry name" value="PAIRED MESODERM HOMEOBOX PROTEIN 2A"/>
    <property type="match status" value="1"/>
</dbReference>
<dbReference type="EMBL" id="AFYH01198065">
    <property type="status" value="NOT_ANNOTATED_CDS"/>
    <property type="molecule type" value="Genomic_DNA"/>
</dbReference>
<dbReference type="InterPro" id="IPR001356">
    <property type="entry name" value="HD"/>
</dbReference>
<evidence type="ECO:0000256" key="7">
    <source>
        <dbReference type="SAM" id="MobiDB-lite"/>
    </source>
</evidence>
<feature type="compositionally biased region" description="Low complexity" evidence="7">
    <location>
        <begin position="200"/>
        <end position="218"/>
    </location>
</feature>
<dbReference type="PROSITE" id="PS50071">
    <property type="entry name" value="HOMEOBOX_2"/>
    <property type="match status" value="1"/>
</dbReference>
<dbReference type="GO" id="GO:0000977">
    <property type="term" value="F:RNA polymerase II transcription regulatory region sequence-specific DNA binding"/>
    <property type="evidence" value="ECO:0007669"/>
    <property type="project" value="TreeGrafter"/>
</dbReference>
<evidence type="ECO:0000256" key="1">
    <source>
        <dbReference type="ARBA" id="ARBA00004123"/>
    </source>
</evidence>
<feature type="compositionally biased region" description="Gly residues" evidence="7">
    <location>
        <begin position="159"/>
        <end position="171"/>
    </location>
</feature>
<dbReference type="OMA" id="YGDFSPC"/>
<name>H3AFM3_LATCH</name>
<dbReference type="HOGENOM" id="CLU_081152_0_0_1"/>
<dbReference type="SUPFAM" id="SSF46689">
    <property type="entry name" value="Homeodomain-like"/>
    <property type="match status" value="1"/>
</dbReference>
<dbReference type="STRING" id="7897.ENSLACP00000008444"/>
<dbReference type="InterPro" id="IPR050649">
    <property type="entry name" value="Paired_Homeobox_TFs"/>
</dbReference>
<dbReference type="Gene3D" id="1.10.10.60">
    <property type="entry name" value="Homeodomain-like"/>
    <property type="match status" value="1"/>
</dbReference>
<evidence type="ECO:0000313" key="10">
    <source>
        <dbReference type="Proteomes" id="UP000008672"/>
    </source>
</evidence>
<reference evidence="10" key="1">
    <citation type="submission" date="2011-08" db="EMBL/GenBank/DDBJ databases">
        <title>The draft genome of Latimeria chalumnae.</title>
        <authorList>
            <person name="Di Palma F."/>
            <person name="Alfoldi J."/>
            <person name="Johnson J."/>
            <person name="Berlin A."/>
            <person name="Gnerre S."/>
            <person name="Jaffe D."/>
            <person name="MacCallum I."/>
            <person name="Young S."/>
            <person name="Walker B.J."/>
            <person name="Lander E."/>
            <person name="Lindblad-Toh K."/>
        </authorList>
    </citation>
    <scope>NUCLEOTIDE SEQUENCE [LARGE SCALE GENOMIC DNA]</scope>
    <source>
        <strain evidence="10">Wild caught</strain>
    </source>
</reference>
<dbReference type="Proteomes" id="UP000008672">
    <property type="component" value="Unassembled WGS sequence"/>
</dbReference>
<evidence type="ECO:0000256" key="2">
    <source>
        <dbReference type="ARBA" id="ARBA00023125"/>
    </source>
</evidence>
<dbReference type="Ensembl" id="ENSLACT00000008512.1">
    <property type="protein sequence ID" value="ENSLACP00000008444.1"/>
    <property type="gene ID" value="ENSLACG00000007475.1"/>
</dbReference>
<dbReference type="InterPro" id="IPR017970">
    <property type="entry name" value="Homeobox_CS"/>
</dbReference>
<dbReference type="InParanoid" id="H3AFM3"/>
<keyword evidence="4 5" id="KW-0539">Nucleus</keyword>
<dbReference type="AlphaFoldDB" id="H3AFM3"/>
<dbReference type="InterPro" id="IPR009057">
    <property type="entry name" value="Homeodomain-like_sf"/>
</dbReference>
<dbReference type="FunCoup" id="H3AFM3">
    <property type="interactions" value="311"/>
</dbReference>
<feature type="domain" description="Homeobox" evidence="8">
    <location>
        <begin position="90"/>
        <end position="150"/>
    </location>
</feature>
<comment type="subcellular location">
    <subcellularLocation>
        <location evidence="1 5 6">Nucleus</location>
    </subcellularLocation>
</comment>
<keyword evidence="2 5" id="KW-0238">DNA-binding</keyword>
<feature type="DNA-binding region" description="Homeobox" evidence="5">
    <location>
        <begin position="92"/>
        <end position="151"/>
    </location>
</feature>
<dbReference type="KEGG" id="lcm:102361037"/>
<keyword evidence="10" id="KW-1185">Reference proteome</keyword>